<dbReference type="Proteomes" id="UP000019763">
    <property type="component" value="Unassembled WGS sequence"/>
</dbReference>
<reference evidence="2" key="1">
    <citation type="submission" date="2013-12" db="EMBL/GenBank/DDBJ databases">
        <authorList>
            <person name="Omoto C.K."/>
            <person name="Sibley D."/>
            <person name="Venepally P."/>
            <person name="Hadjithomas M."/>
            <person name="Karamycheva S."/>
            <person name="Brunk B."/>
            <person name="Roos D."/>
            <person name="Caler E."/>
            <person name="Lorenzi H."/>
        </authorList>
    </citation>
    <scope>NUCLEOTIDE SEQUENCE</scope>
</reference>
<sequence length="268" mass="29026">MYESVTRLPPAGFTPAGGWATAGWSPTNNRGSSFEPGSGFAAKSGFVPVGQTFATTAAGQLGTHTFLAPNAAVNEPLVELAGEEAGEMAFDECHFRSIGGAIQWLLRLALCLSMMSCVGRSDFSLPVLLYVYWEWSVQGSWDTTGRVQRVRGGELVTARYDKTRSLLAASPATFRGVACANSVLLVATAVDWFWLICAAATWTCALSTTHRGSRLCLSGGLRQTYGMHLLTLYLALAGAIVKTTLIAMSYAWLHVQKRSRQFLERTWL</sequence>
<dbReference type="AlphaFoldDB" id="A0A023AYY2"/>
<evidence type="ECO:0000313" key="2">
    <source>
        <dbReference type="EMBL" id="EZG43495.1"/>
    </source>
</evidence>
<feature type="transmembrane region" description="Helical" evidence="1">
    <location>
        <begin position="230"/>
        <end position="253"/>
    </location>
</feature>
<dbReference type="EMBL" id="AFNH02001273">
    <property type="protein sequence ID" value="EZG43495.1"/>
    <property type="molecule type" value="Genomic_DNA"/>
</dbReference>
<evidence type="ECO:0000256" key="1">
    <source>
        <dbReference type="SAM" id="Phobius"/>
    </source>
</evidence>
<organism evidence="2 3">
    <name type="scientific">Gregarina niphandrodes</name>
    <name type="common">Septate eugregarine</name>
    <dbReference type="NCBI Taxonomy" id="110365"/>
    <lineage>
        <taxon>Eukaryota</taxon>
        <taxon>Sar</taxon>
        <taxon>Alveolata</taxon>
        <taxon>Apicomplexa</taxon>
        <taxon>Conoidasida</taxon>
        <taxon>Gregarinasina</taxon>
        <taxon>Eugregarinorida</taxon>
        <taxon>Gregarinidae</taxon>
        <taxon>Gregarina</taxon>
    </lineage>
</organism>
<protein>
    <submittedName>
        <fullName evidence="2">Transmembrane protein</fullName>
    </submittedName>
</protein>
<comment type="caution">
    <text evidence="2">The sequence shown here is derived from an EMBL/GenBank/DDBJ whole genome shotgun (WGS) entry which is preliminary data.</text>
</comment>
<keyword evidence="3" id="KW-1185">Reference proteome</keyword>
<gene>
    <name evidence="2" type="ORF">GNI_169960</name>
</gene>
<feature type="transmembrane region" description="Helical" evidence="1">
    <location>
        <begin position="192"/>
        <end position="209"/>
    </location>
</feature>
<keyword evidence="1 2" id="KW-0812">Transmembrane</keyword>
<dbReference type="RefSeq" id="XP_011133277.1">
    <property type="nucleotide sequence ID" value="XM_011134975.1"/>
</dbReference>
<keyword evidence="1" id="KW-0472">Membrane</keyword>
<accession>A0A023AYY2</accession>
<evidence type="ECO:0000313" key="3">
    <source>
        <dbReference type="Proteomes" id="UP000019763"/>
    </source>
</evidence>
<proteinExistence type="predicted"/>
<name>A0A023AYY2_GRENI</name>
<keyword evidence="1" id="KW-1133">Transmembrane helix</keyword>
<dbReference type="VEuPathDB" id="CryptoDB:GNI_169960"/>
<dbReference type="GeneID" id="22915820"/>